<keyword evidence="2" id="KW-1185">Reference proteome</keyword>
<organism evidence="1 2">
    <name type="scientific">Umezawaea endophytica</name>
    <dbReference type="NCBI Taxonomy" id="1654476"/>
    <lineage>
        <taxon>Bacteria</taxon>
        <taxon>Bacillati</taxon>
        <taxon>Actinomycetota</taxon>
        <taxon>Actinomycetes</taxon>
        <taxon>Pseudonocardiales</taxon>
        <taxon>Pseudonocardiaceae</taxon>
        <taxon>Umezawaea</taxon>
    </lineage>
</organism>
<accession>A0A9X2VMQ4</accession>
<evidence type="ECO:0000313" key="1">
    <source>
        <dbReference type="EMBL" id="MCS7479538.1"/>
    </source>
</evidence>
<reference evidence="1" key="1">
    <citation type="submission" date="2022-08" db="EMBL/GenBank/DDBJ databases">
        <authorList>
            <person name="Tistechok S."/>
            <person name="Samborskyy M."/>
            <person name="Roman I."/>
        </authorList>
    </citation>
    <scope>NUCLEOTIDE SEQUENCE</scope>
    <source>
        <strain evidence="1">DSM 103496</strain>
    </source>
</reference>
<protein>
    <submittedName>
        <fullName evidence="1">Uncharacterized protein</fullName>
    </submittedName>
</protein>
<sequence>MPTTVCRACGGASSPLRWACPCCVLATGERLDAIREHAVAVCAAGPVDGPARPGRVDAVRGDGLPVRVDDAALGDGDPAVVVLSVLDVLHRIARYVRRHRGEPAAFRCTITSEVAYLKANAEWCAHQLWGHDFVEAVHDLHSRTAERAGTLVR</sequence>
<comment type="caution">
    <text evidence="1">The sequence shown here is derived from an EMBL/GenBank/DDBJ whole genome shotgun (WGS) entry which is preliminary data.</text>
</comment>
<dbReference type="Proteomes" id="UP001141259">
    <property type="component" value="Unassembled WGS sequence"/>
</dbReference>
<proteinExistence type="predicted"/>
<name>A0A9X2VMQ4_9PSEU</name>
<evidence type="ECO:0000313" key="2">
    <source>
        <dbReference type="Proteomes" id="UP001141259"/>
    </source>
</evidence>
<dbReference type="AlphaFoldDB" id="A0A9X2VMQ4"/>
<dbReference type="RefSeq" id="WP_259625035.1">
    <property type="nucleotide sequence ID" value="NZ_JANYMP010000010.1"/>
</dbReference>
<dbReference type="EMBL" id="JANYMP010000010">
    <property type="protein sequence ID" value="MCS7479538.1"/>
    <property type="molecule type" value="Genomic_DNA"/>
</dbReference>
<gene>
    <name evidence="1" type="ORF">NZH93_21975</name>
</gene>